<dbReference type="PROSITE" id="PS51257">
    <property type="entry name" value="PROKAR_LIPOPROTEIN"/>
    <property type="match status" value="1"/>
</dbReference>
<protein>
    <submittedName>
        <fullName evidence="1">Uncharacterized protein</fullName>
    </submittedName>
</protein>
<name>A0AAP1QUH9_ACIBA</name>
<dbReference type="EMBL" id="JACZEI010000002">
    <property type="protein sequence ID" value="MBE0328995.1"/>
    <property type="molecule type" value="Genomic_DNA"/>
</dbReference>
<proteinExistence type="predicted"/>
<dbReference type="RefSeq" id="WP_072618573.1">
    <property type="nucleotide sequence ID" value="NZ_CACSHE010000013.1"/>
</dbReference>
<sequence length="115" mass="13462">MLGKLLYSFGLGLLTVSLISCSKKADKKQLDSSYKLKIEKAELEIEGLLNKLDDPKIPFFRKQQILCSRLPEVYKNQYMPVLLKHYPNYYTKEILLKNFVSISNFYKKNYAVQCK</sequence>
<reference evidence="1" key="1">
    <citation type="submission" date="2020-09" db="EMBL/GenBank/DDBJ databases">
        <title>Distribution of Beta-Lactamase Producing Gram-Negative Bacterial Isolates in Isabela River of Santo Domingo, Dominican Republic.</title>
        <authorList>
            <person name="Calderon V."/>
            <person name="Bonnelly R."/>
            <person name="Del Rosario C."/>
            <person name="Duarte A."/>
            <person name="Barauna R."/>
            <person name="Juca Ramos R.T."/>
            <person name="Perdomo O.P."/>
            <person name="Rodriguez De Francisco L.E."/>
            <person name="Franco De Los Santos E.F."/>
        </authorList>
    </citation>
    <scope>NUCLEOTIDE SEQUENCE</scope>
    <source>
        <strain evidence="1">INTEC_BI15</strain>
    </source>
</reference>
<evidence type="ECO:0000313" key="1">
    <source>
        <dbReference type="EMBL" id="MBE0328995.1"/>
    </source>
</evidence>
<evidence type="ECO:0000313" key="2">
    <source>
        <dbReference type="Proteomes" id="UP000655940"/>
    </source>
</evidence>
<comment type="caution">
    <text evidence="1">The sequence shown here is derived from an EMBL/GenBank/DDBJ whole genome shotgun (WGS) entry which is preliminary data.</text>
</comment>
<accession>A0AAP1QUH9</accession>
<dbReference type="Proteomes" id="UP000655940">
    <property type="component" value="Unassembled WGS sequence"/>
</dbReference>
<gene>
    <name evidence="1" type="ORF">IHV20_02315</name>
</gene>
<organism evidence="1 2">
    <name type="scientific">Acinetobacter baumannii</name>
    <dbReference type="NCBI Taxonomy" id="470"/>
    <lineage>
        <taxon>Bacteria</taxon>
        <taxon>Pseudomonadati</taxon>
        <taxon>Pseudomonadota</taxon>
        <taxon>Gammaproteobacteria</taxon>
        <taxon>Moraxellales</taxon>
        <taxon>Moraxellaceae</taxon>
        <taxon>Acinetobacter</taxon>
        <taxon>Acinetobacter calcoaceticus/baumannii complex</taxon>
    </lineage>
</organism>
<dbReference type="AlphaFoldDB" id="A0AAP1QUH9"/>